<dbReference type="SMART" id="SM00248">
    <property type="entry name" value="ANK"/>
    <property type="match status" value="2"/>
</dbReference>
<dbReference type="Proteomes" id="UP000501346">
    <property type="component" value="Chromosome ScIV"/>
</dbReference>
<evidence type="ECO:0000256" key="9">
    <source>
        <dbReference type="ARBA" id="ARBA00023121"/>
    </source>
</evidence>
<dbReference type="Pfam" id="PF00169">
    <property type="entry name" value="PH"/>
    <property type="match status" value="1"/>
</dbReference>
<evidence type="ECO:0000256" key="4">
    <source>
        <dbReference type="ARBA" id="ARBA00022553"/>
    </source>
</evidence>
<dbReference type="SUPFAM" id="SSF48403">
    <property type="entry name" value="Ankyrin repeat"/>
    <property type="match status" value="1"/>
</dbReference>
<keyword evidence="9" id="KW-0446">Lipid-binding</keyword>
<dbReference type="GO" id="GO:0034727">
    <property type="term" value="P:piecemeal microautophagy of the nucleus"/>
    <property type="evidence" value="ECO:0007669"/>
    <property type="project" value="TreeGrafter"/>
</dbReference>
<dbReference type="PANTHER" id="PTHR10972:SF205">
    <property type="entry name" value="OXYSTEROL-BINDING PROTEIN 1"/>
    <property type="match status" value="1"/>
</dbReference>
<dbReference type="SUPFAM" id="SSF50729">
    <property type="entry name" value="PH domain-like"/>
    <property type="match status" value="1"/>
</dbReference>
<keyword evidence="7 11" id="KW-0040">ANK repeat</keyword>
<protein>
    <submittedName>
        <fullName evidence="15">Oxysterol-binding protein 1</fullName>
    </submittedName>
</protein>
<dbReference type="Gene3D" id="3.30.70.3490">
    <property type="match status" value="1"/>
</dbReference>
<name>A0A6C1DNS7_SACPS</name>
<dbReference type="InterPro" id="IPR001849">
    <property type="entry name" value="PH_domain"/>
</dbReference>
<evidence type="ECO:0000256" key="8">
    <source>
        <dbReference type="ARBA" id="ARBA00023055"/>
    </source>
</evidence>
<feature type="compositionally biased region" description="Basic and acidic residues" evidence="13">
    <location>
        <begin position="818"/>
        <end position="834"/>
    </location>
</feature>
<dbReference type="GO" id="GO:0006897">
    <property type="term" value="P:endocytosis"/>
    <property type="evidence" value="ECO:0007669"/>
    <property type="project" value="UniProtKB-ARBA"/>
</dbReference>
<dbReference type="Gene3D" id="1.25.40.20">
    <property type="entry name" value="Ankyrin repeat-containing domain"/>
    <property type="match status" value="2"/>
</dbReference>
<dbReference type="GO" id="GO:0005789">
    <property type="term" value="C:endoplasmic reticulum membrane"/>
    <property type="evidence" value="ECO:0007669"/>
    <property type="project" value="UniProtKB-SubCell"/>
</dbReference>
<dbReference type="Gene3D" id="2.40.160.120">
    <property type="match status" value="1"/>
</dbReference>
<dbReference type="PROSITE" id="PS50088">
    <property type="entry name" value="ANK_REPEAT"/>
    <property type="match status" value="1"/>
</dbReference>
<feature type="compositionally biased region" description="Acidic residues" evidence="13">
    <location>
        <begin position="554"/>
        <end position="568"/>
    </location>
</feature>
<evidence type="ECO:0000256" key="7">
    <source>
        <dbReference type="ARBA" id="ARBA00023043"/>
    </source>
</evidence>
<dbReference type="GO" id="GO:0005829">
    <property type="term" value="C:cytosol"/>
    <property type="evidence" value="ECO:0007669"/>
    <property type="project" value="TreeGrafter"/>
</dbReference>
<dbReference type="InterPro" id="IPR018494">
    <property type="entry name" value="Oxysterol-bd_CS"/>
</dbReference>
<dbReference type="Gene3D" id="2.30.29.30">
    <property type="entry name" value="Pleckstrin-homology domain (PH domain)/Phosphotyrosine-binding domain (PTB)"/>
    <property type="match status" value="1"/>
</dbReference>
<feature type="repeat" description="ANK" evidence="11">
    <location>
        <begin position="106"/>
        <end position="128"/>
    </location>
</feature>
<evidence type="ECO:0000256" key="2">
    <source>
        <dbReference type="ARBA" id="ARBA00008842"/>
    </source>
</evidence>
<comment type="similarity">
    <text evidence="2 12">Belongs to the OSBP family.</text>
</comment>
<feature type="region of interest" description="Disordered" evidence="13">
    <location>
        <begin position="702"/>
        <end position="721"/>
    </location>
</feature>
<dbReference type="InterPro" id="IPR036770">
    <property type="entry name" value="Ankyrin_rpt-contain_sf"/>
</dbReference>
<feature type="region of interest" description="Disordered" evidence="13">
    <location>
        <begin position="503"/>
        <end position="571"/>
    </location>
</feature>
<evidence type="ECO:0000313" key="16">
    <source>
        <dbReference type="Proteomes" id="UP000501346"/>
    </source>
</evidence>
<evidence type="ECO:0000259" key="14">
    <source>
        <dbReference type="PROSITE" id="PS50003"/>
    </source>
</evidence>
<dbReference type="PROSITE" id="PS50003">
    <property type="entry name" value="PH_DOMAIN"/>
    <property type="match status" value="1"/>
</dbReference>
<dbReference type="PROSITE" id="PS50297">
    <property type="entry name" value="ANK_REP_REGION"/>
    <property type="match status" value="1"/>
</dbReference>
<dbReference type="InterPro" id="IPR037239">
    <property type="entry name" value="OSBP_sf"/>
</dbReference>
<feature type="compositionally biased region" description="Basic and acidic residues" evidence="13">
    <location>
        <begin position="791"/>
        <end position="810"/>
    </location>
</feature>
<keyword evidence="16" id="KW-1185">Reference proteome</keyword>
<dbReference type="GO" id="GO:0005886">
    <property type="term" value="C:plasma membrane"/>
    <property type="evidence" value="ECO:0007669"/>
    <property type="project" value="TreeGrafter"/>
</dbReference>
<evidence type="ECO:0000256" key="6">
    <source>
        <dbReference type="ARBA" id="ARBA00022824"/>
    </source>
</evidence>
<dbReference type="CDD" id="cd13292">
    <property type="entry name" value="PH_Osh1p_Osh2p_yeast"/>
    <property type="match status" value="1"/>
</dbReference>
<evidence type="ECO:0000256" key="12">
    <source>
        <dbReference type="RuleBase" id="RU003844"/>
    </source>
</evidence>
<dbReference type="GO" id="GO:0097038">
    <property type="term" value="C:perinuclear endoplasmic reticulum"/>
    <property type="evidence" value="ECO:0007669"/>
    <property type="project" value="TreeGrafter"/>
</dbReference>
<feature type="compositionally biased region" description="Polar residues" evidence="13">
    <location>
        <begin position="503"/>
        <end position="518"/>
    </location>
</feature>
<accession>A0A6C1DNS7</accession>
<dbReference type="Pfam" id="PF01237">
    <property type="entry name" value="Oxysterol_BP"/>
    <property type="match status" value="1"/>
</dbReference>
<dbReference type="PROSITE" id="PS01013">
    <property type="entry name" value="OSBP"/>
    <property type="match status" value="1"/>
</dbReference>
<dbReference type="InterPro" id="IPR000648">
    <property type="entry name" value="Oxysterol-bd"/>
</dbReference>
<keyword evidence="5" id="KW-0677">Repeat</keyword>
<keyword evidence="10" id="KW-0472">Membrane</keyword>
<proteinExistence type="inferred from homology"/>
<dbReference type="SUPFAM" id="SSF144000">
    <property type="entry name" value="Oxysterol-binding protein-like"/>
    <property type="match status" value="1"/>
</dbReference>
<dbReference type="GO" id="GO:0006887">
    <property type="term" value="P:exocytosis"/>
    <property type="evidence" value="ECO:0007669"/>
    <property type="project" value="TreeGrafter"/>
</dbReference>
<dbReference type="InterPro" id="IPR011993">
    <property type="entry name" value="PH-like_dom_sf"/>
</dbReference>
<dbReference type="InterPro" id="IPR002110">
    <property type="entry name" value="Ankyrin_rpt"/>
</dbReference>
<dbReference type="FunFam" id="1.25.40.20:FF:000308">
    <property type="entry name" value="Oxysterol-binding family protein"/>
    <property type="match status" value="1"/>
</dbReference>
<evidence type="ECO:0000256" key="13">
    <source>
        <dbReference type="SAM" id="MobiDB-lite"/>
    </source>
</evidence>
<keyword evidence="3" id="KW-0813">Transport</keyword>
<dbReference type="GO" id="GO:0120015">
    <property type="term" value="F:sterol transfer activity"/>
    <property type="evidence" value="ECO:0007669"/>
    <property type="project" value="UniProtKB-ARBA"/>
</dbReference>
<evidence type="ECO:0000256" key="11">
    <source>
        <dbReference type="PROSITE-ProRule" id="PRU00023"/>
    </source>
</evidence>
<sequence>MSREDLSIAEDLNQVSKPLLKVKLLEVLGQGDFKHLKALVDNEFQPKDDPSVQQVLNLILHYAVQVAPILLIKEIVAHWVDQVGDEKSSSKSDDGIHLDLNYQDENGNTPLHLAAAQSRSDVISFLLSQKSINDCIKNKAHQQPLDMCKDLNVAQMIQLKRDDYFLETVHSLRAAMNKRDFSKLDSIWKNPRNLNLLDINGIDPETGTTLLYEYSQKKDIEMCQWLLKHGAEATVKDGKGRSPLDLVKNIKLPTKPSNNVTPEIKLKNLLEKNLREQAIVHEDVASSKPPTYKGFLKKWTNFAHGYKLRWFILSADGNLSYYKDQSHVDRPRGTLKVSTCRLHIDSSEKLNFELLGGITGTTRWRLKGNHPIETTRWVNAIQSAIRFAKDKEILNKKKAVPPSLALKNKSPALISHSKTQGSLPEASQYYQHTLHKEVIQPSSVSLYRRPSNNLSVVSSEIQLNDNLTESGKRFVSKMIENRLDGSKTPVGVHTGSALQRVRSSNTLKSNRSMQSGSGVASPIDKVPNGANLSQSNTTTGSTASLSDNNYIDNFEGDEANSDDEEEDLGINFDRDEEYIKAQYGPYKEKLDMYEQAISIELSSLIELIDQEEPSPEVWLTIKKSLINTSTIFGKLKDLTYKRDKRLVDMVSKQGDVNNVWVQSVKELEMELSNKTERLASIDKERRGLKKILHKKLLESHATAGNKESLENDKEQESDTTASTLGQIAKFISATKEEDEASDADEFYDAAELVDEVTELTEAHPEISTAAAPKHAPPPVPNETDNDSQYVQDEKSKIESNVEKTSQKFEKQNNLVTEDEPKTDQSLKNFKAEDKESQVKEKTKEIASSVIGEKTIVAVTTVQKRKEEYLLKEGSYLGYEDGIRKRLSMDKDDRPKISLWAVLKSMVGKDMTRMTLPVTFNEPTSLLQRVAEDLEYSELLDQAATFEDSTLRTLYVAAFTASSYASTTKRVAKPFNPLLGETFEYSRPDKQYRFFTEQVSHHPPISATWTESPRWDFWGESFVDTKFNGRSFNVKHLGLWHIKLRPNDNEKEELYTWKKPNNTVIGILIGNPQVDNHGEVNVVNHTTGDHCKLYFKARGWRSSGAYEITGEVYNKKKQKVWILGGHWNEAIFAKKVVKDGDLSLEKTRTAASAGNGPTDDGTKFLIWKANDRPEEPFNLTPFAITLNAPQPHLLPWLPPTDTRLRPDQRAMEDGRYDEAGDEKFRVEEKQRAARRKREENNLEYHPQWFVRDTHPITKAKYWRYTGKYWVKRRDHDLKDCGDIF</sequence>
<feature type="domain" description="PH" evidence="14">
    <location>
        <begin position="289"/>
        <end position="386"/>
    </location>
</feature>
<feature type="region of interest" description="Disordered" evidence="13">
    <location>
        <begin position="767"/>
        <end position="834"/>
    </location>
</feature>
<reference evidence="15 16" key="1">
    <citation type="journal article" date="2019" name="BMC Genomics">
        <title>Chromosome level assembly and comparative genome analysis confirm lager-brewing yeasts originated from a single hybridization.</title>
        <authorList>
            <person name="Salazar A.N."/>
            <person name="Gorter de Vries A.R."/>
            <person name="van den Broek M."/>
            <person name="Brouwers N."/>
            <person name="de la Torre Cortes P."/>
            <person name="Kuijpers N.G.A."/>
            <person name="Daran J.G."/>
            <person name="Abeel T."/>
        </authorList>
    </citation>
    <scope>NUCLEOTIDE SEQUENCE [LARGE SCALE GENOMIC DNA]</scope>
    <source>
        <strain evidence="15 16">CBS 1483</strain>
    </source>
</reference>
<dbReference type="OrthoDB" id="1854502at2759"/>
<keyword evidence="6" id="KW-0256">Endoplasmic reticulum</keyword>
<dbReference type="SMART" id="SM00233">
    <property type="entry name" value="PH"/>
    <property type="match status" value="1"/>
</dbReference>
<dbReference type="GO" id="GO:0032934">
    <property type="term" value="F:sterol binding"/>
    <property type="evidence" value="ECO:0007669"/>
    <property type="project" value="TreeGrafter"/>
</dbReference>
<dbReference type="Pfam" id="PF13637">
    <property type="entry name" value="Ank_4"/>
    <property type="match status" value="1"/>
</dbReference>
<keyword evidence="8" id="KW-0445">Lipid transport</keyword>
<feature type="compositionally biased region" description="Polar residues" evidence="13">
    <location>
        <begin position="530"/>
        <end position="551"/>
    </location>
</feature>
<dbReference type="GO" id="GO:0005635">
    <property type="term" value="C:nuclear envelope"/>
    <property type="evidence" value="ECO:0007669"/>
    <property type="project" value="UniProtKB-ARBA"/>
</dbReference>
<comment type="subcellular location">
    <subcellularLocation>
        <location evidence="1">Endoplasmic reticulum membrane</location>
    </subcellularLocation>
</comment>
<dbReference type="GO" id="GO:0030011">
    <property type="term" value="P:maintenance of cell polarity"/>
    <property type="evidence" value="ECO:0007669"/>
    <property type="project" value="TreeGrafter"/>
</dbReference>
<evidence type="ECO:0000256" key="5">
    <source>
        <dbReference type="ARBA" id="ARBA00022737"/>
    </source>
</evidence>
<evidence type="ECO:0000313" key="15">
    <source>
        <dbReference type="EMBL" id="QID78515.1"/>
    </source>
</evidence>
<organism evidence="15 16">
    <name type="scientific">Saccharomyces pastorianus</name>
    <name type="common">Lager yeast</name>
    <name type="synonym">Saccharomyces cerevisiae x Saccharomyces eubayanus</name>
    <dbReference type="NCBI Taxonomy" id="27292"/>
    <lineage>
        <taxon>Eukaryota</taxon>
        <taxon>Fungi</taxon>
        <taxon>Dikarya</taxon>
        <taxon>Ascomycota</taxon>
        <taxon>Saccharomycotina</taxon>
        <taxon>Saccharomycetes</taxon>
        <taxon>Saccharomycetales</taxon>
        <taxon>Saccharomycetaceae</taxon>
        <taxon>Saccharomyces</taxon>
    </lineage>
</organism>
<dbReference type="EMBL" id="CP048985">
    <property type="protein sequence ID" value="QID78515.1"/>
    <property type="molecule type" value="Genomic_DNA"/>
</dbReference>
<dbReference type="FunFam" id="3.30.70.3490:FF:000010">
    <property type="entry name" value="Oxysterol binding protein (Osh1)"/>
    <property type="match status" value="1"/>
</dbReference>
<evidence type="ECO:0000256" key="3">
    <source>
        <dbReference type="ARBA" id="ARBA00022448"/>
    </source>
</evidence>
<keyword evidence="4" id="KW-0597">Phosphoprotein</keyword>
<dbReference type="FunFam" id="2.40.160.120:FF:000008">
    <property type="entry name" value="Oxysterol binding protein (Osh1)"/>
    <property type="match status" value="1"/>
</dbReference>
<evidence type="ECO:0000256" key="1">
    <source>
        <dbReference type="ARBA" id="ARBA00004586"/>
    </source>
</evidence>
<dbReference type="PANTHER" id="PTHR10972">
    <property type="entry name" value="OXYSTEROL-BINDING PROTEIN-RELATED"/>
    <property type="match status" value="1"/>
</dbReference>
<evidence type="ECO:0000256" key="10">
    <source>
        <dbReference type="ARBA" id="ARBA00023136"/>
    </source>
</evidence>
<gene>
    <name evidence="15" type="primary">OSH2_1</name>
    <name evidence="15" type="ORF">GRS66_000723</name>
</gene>
<feature type="compositionally biased region" description="Basic and acidic residues" evidence="13">
    <location>
        <begin position="707"/>
        <end position="716"/>
    </location>
</feature>